<dbReference type="Proteomes" id="UP000628840">
    <property type="component" value="Unassembled WGS sequence"/>
</dbReference>
<keyword evidence="3" id="KW-1185">Reference proteome</keyword>
<reference evidence="2 3" key="1">
    <citation type="journal article" date="2019" name="Int. J. Syst. Evol. Microbiol.">
        <title>The Global Catalogue of Microorganisms (GCM) 10K type strain sequencing project: providing services to taxonomists for standard genome sequencing and annotation.</title>
        <authorList>
            <consortium name="The Broad Institute Genomics Platform"/>
            <consortium name="The Broad Institute Genome Sequencing Center for Infectious Disease"/>
            <person name="Wu L."/>
            <person name="Ma J."/>
        </authorList>
    </citation>
    <scope>NUCLEOTIDE SEQUENCE [LARGE SCALE GENOMIC DNA]</scope>
    <source>
        <strain evidence="2 3">JCM 19585</strain>
    </source>
</reference>
<dbReference type="AlphaFoldDB" id="A0A830FBX6"/>
<dbReference type="EMBL" id="BMPF01000003">
    <property type="protein sequence ID" value="GGL39319.1"/>
    <property type="molecule type" value="Genomic_DNA"/>
</dbReference>
<dbReference type="GO" id="GO:0005975">
    <property type="term" value="P:carbohydrate metabolic process"/>
    <property type="evidence" value="ECO:0007669"/>
    <property type="project" value="InterPro"/>
</dbReference>
<dbReference type="Gene3D" id="3.20.20.370">
    <property type="entry name" value="Glycoside hydrolase/deacetylase"/>
    <property type="match status" value="1"/>
</dbReference>
<evidence type="ECO:0000313" key="3">
    <source>
        <dbReference type="Proteomes" id="UP000628840"/>
    </source>
</evidence>
<dbReference type="PROSITE" id="PS51677">
    <property type="entry name" value="NODB"/>
    <property type="match status" value="1"/>
</dbReference>
<organism evidence="2 3">
    <name type="scientific">Halarchaeum grantii</name>
    <dbReference type="NCBI Taxonomy" id="1193105"/>
    <lineage>
        <taxon>Archaea</taxon>
        <taxon>Methanobacteriati</taxon>
        <taxon>Methanobacteriota</taxon>
        <taxon>Stenosarchaea group</taxon>
        <taxon>Halobacteria</taxon>
        <taxon>Halobacteriales</taxon>
        <taxon>Halobacteriaceae</taxon>
    </lineage>
</organism>
<protein>
    <recommendedName>
        <fullName evidence="1">NodB homology domain-containing protein</fullName>
    </recommendedName>
</protein>
<dbReference type="InterPro" id="IPR050248">
    <property type="entry name" value="Polysacc_deacetylase_ArnD"/>
</dbReference>
<dbReference type="OrthoDB" id="198254at2157"/>
<gene>
    <name evidence="2" type="ORF">GCM10009037_23830</name>
</gene>
<dbReference type="Pfam" id="PF01522">
    <property type="entry name" value="Polysacc_deac_1"/>
    <property type="match status" value="1"/>
</dbReference>
<dbReference type="SUPFAM" id="SSF88713">
    <property type="entry name" value="Glycoside hydrolase/deacetylase"/>
    <property type="match status" value="1"/>
</dbReference>
<dbReference type="InterPro" id="IPR011330">
    <property type="entry name" value="Glyco_hydro/deAcase_b/a-brl"/>
</dbReference>
<proteinExistence type="predicted"/>
<name>A0A830FBX6_9EURY</name>
<dbReference type="PANTHER" id="PTHR10587">
    <property type="entry name" value="GLYCOSYL TRANSFERASE-RELATED"/>
    <property type="match status" value="1"/>
</dbReference>
<feature type="domain" description="NodB homology" evidence="1">
    <location>
        <begin position="1"/>
        <end position="210"/>
    </location>
</feature>
<sequence>MPAYPTIDDAPSETLPEKLELLAARDVTAVFFCEGRRLDEHAAHAVAAVEAGHLLGNHADTHTHASDLSVGAFREEVARTDALLDDVYERAGVERPARLFRFPYGDRGDEHADDFQEVLEEEGFVGPDATAFAYDWYDDEHAGYRDWGWTLDVADWEVETPEAMRENVAAESERLASEPNDLLLFHDGGNTVAAFEAYLDALDAHGVALGDPRDLL</sequence>
<dbReference type="RefSeq" id="WP_188883962.1">
    <property type="nucleotide sequence ID" value="NZ_BMPF01000003.1"/>
</dbReference>
<dbReference type="GO" id="GO:0016810">
    <property type="term" value="F:hydrolase activity, acting on carbon-nitrogen (but not peptide) bonds"/>
    <property type="evidence" value="ECO:0007669"/>
    <property type="project" value="InterPro"/>
</dbReference>
<evidence type="ECO:0000259" key="1">
    <source>
        <dbReference type="PROSITE" id="PS51677"/>
    </source>
</evidence>
<evidence type="ECO:0000313" key="2">
    <source>
        <dbReference type="EMBL" id="GGL39319.1"/>
    </source>
</evidence>
<dbReference type="CDD" id="cd10917">
    <property type="entry name" value="CE4_NodB_like_6s_7s"/>
    <property type="match status" value="1"/>
</dbReference>
<comment type="caution">
    <text evidence="2">The sequence shown here is derived from an EMBL/GenBank/DDBJ whole genome shotgun (WGS) entry which is preliminary data.</text>
</comment>
<dbReference type="InterPro" id="IPR002509">
    <property type="entry name" value="NODB_dom"/>
</dbReference>
<accession>A0A830FBX6</accession>